<accession>A0A553PU49</accession>
<evidence type="ECO:0000313" key="3">
    <source>
        <dbReference type="EMBL" id="TRY81211.1"/>
    </source>
</evidence>
<organism evidence="3 4">
    <name type="scientific">Tigriopus californicus</name>
    <name type="common">Marine copepod</name>
    <dbReference type="NCBI Taxonomy" id="6832"/>
    <lineage>
        <taxon>Eukaryota</taxon>
        <taxon>Metazoa</taxon>
        <taxon>Ecdysozoa</taxon>
        <taxon>Arthropoda</taxon>
        <taxon>Crustacea</taxon>
        <taxon>Multicrustacea</taxon>
        <taxon>Hexanauplia</taxon>
        <taxon>Copepoda</taxon>
        <taxon>Harpacticoida</taxon>
        <taxon>Harpacticidae</taxon>
        <taxon>Tigriopus</taxon>
    </lineage>
</organism>
<comment type="caution">
    <text evidence="3">The sequence shown here is derived from an EMBL/GenBank/DDBJ whole genome shotgun (WGS) entry which is preliminary data.</text>
</comment>
<keyword evidence="1" id="KW-0472">Membrane</keyword>
<name>A0A553PU49_TIGCA</name>
<feature type="chain" id="PRO_5021778056" description="Invertebrate defensins family profile domain-containing protein" evidence="2">
    <location>
        <begin position="22"/>
        <end position="127"/>
    </location>
</feature>
<gene>
    <name evidence="3" type="ORF">TCAL_13581</name>
</gene>
<dbReference type="Proteomes" id="UP000318571">
    <property type="component" value="Chromosome 12"/>
</dbReference>
<reference evidence="3 4" key="1">
    <citation type="journal article" date="2018" name="Nat. Ecol. Evol.">
        <title>Genomic signatures of mitonuclear coevolution across populations of Tigriopus californicus.</title>
        <authorList>
            <person name="Barreto F.S."/>
            <person name="Watson E.T."/>
            <person name="Lima T.G."/>
            <person name="Willett C.S."/>
            <person name="Edmands S."/>
            <person name="Li W."/>
            <person name="Burton R.S."/>
        </authorList>
    </citation>
    <scope>NUCLEOTIDE SEQUENCE [LARGE SCALE GENOMIC DNA]</scope>
    <source>
        <strain evidence="3 4">San Diego</strain>
    </source>
</reference>
<keyword evidence="2" id="KW-0732">Signal</keyword>
<evidence type="ECO:0008006" key="5">
    <source>
        <dbReference type="Google" id="ProtNLM"/>
    </source>
</evidence>
<dbReference type="AlphaFoldDB" id="A0A553PU49"/>
<protein>
    <recommendedName>
        <fullName evidence="5">Invertebrate defensins family profile domain-containing protein</fullName>
    </recommendedName>
</protein>
<evidence type="ECO:0000256" key="2">
    <source>
        <dbReference type="SAM" id="SignalP"/>
    </source>
</evidence>
<evidence type="ECO:0000256" key="1">
    <source>
        <dbReference type="SAM" id="Phobius"/>
    </source>
</evidence>
<keyword evidence="1" id="KW-0812">Transmembrane</keyword>
<evidence type="ECO:0000313" key="4">
    <source>
        <dbReference type="Proteomes" id="UP000318571"/>
    </source>
</evidence>
<feature type="signal peptide" evidence="2">
    <location>
        <begin position="1"/>
        <end position="21"/>
    </location>
</feature>
<keyword evidence="1" id="KW-1133">Transmembrane helix</keyword>
<dbReference type="EMBL" id="VCGU01000001">
    <property type="protein sequence ID" value="TRY81211.1"/>
    <property type="molecule type" value="Genomic_DNA"/>
</dbReference>
<keyword evidence="4" id="KW-1185">Reference proteome</keyword>
<feature type="transmembrane region" description="Helical" evidence="1">
    <location>
        <begin position="101"/>
        <end position="126"/>
    </location>
</feature>
<proteinExistence type="predicted"/>
<sequence length="127" mass="13957">MKNLIFPVIVALFGFALMTLADMGDLEAEEAKILEDFESGMFDEFISIETEINDSDVGADDEDGEDTDGSEDRLFLGGWCRLKCLPKCAAAPNGTCTCTKMFLGIFPIFSIYHSLCIISLTMAVCFQ</sequence>